<dbReference type="AlphaFoldDB" id="A0A291M1G9"/>
<keyword evidence="8" id="KW-1185">Reference proteome</keyword>
<dbReference type="KEGG" id="cmag:CBW24_12905"/>
<evidence type="ECO:0000256" key="1">
    <source>
        <dbReference type="ARBA" id="ARBA00023015"/>
    </source>
</evidence>
<dbReference type="SUPFAM" id="SSF52172">
    <property type="entry name" value="CheY-like"/>
    <property type="match status" value="1"/>
</dbReference>
<dbReference type="CDD" id="cd00156">
    <property type="entry name" value="REC"/>
    <property type="match status" value="1"/>
</dbReference>
<dbReference type="Gene3D" id="1.10.10.10">
    <property type="entry name" value="Winged helix-like DNA-binding domain superfamily/Winged helix DNA-binding domain"/>
    <property type="match status" value="1"/>
</dbReference>
<name>A0A291M1G9_9RHOB</name>
<feature type="domain" description="HTH luxR-type" evidence="5">
    <location>
        <begin position="143"/>
        <end position="208"/>
    </location>
</feature>
<dbReference type="Proteomes" id="UP000219050">
    <property type="component" value="Chromosome"/>
</dbReference>
<protein>
    <submittedName>
        <fullName evidence="7">DNA-binding response regulator</fullName>
    </submittedName>
</protein>
<dbReference type="GO" id="GO:0000160">
    <property type="term" value="P:phosphorelay signal transduction system"/>
    <property type="evidence" value="ECO:0007669"/>
    <property type="project" value="InterPro"/>
</dbReference>
<keyword evidence="3" id="KW-0804">Transcription</keyword>
<evidence type="ECO:0000256" key="3">
    <source>
        <dbReference type="ARBA" id="ARBA00023163"/>
    </source>
</evidence>
<feature type="domain" description="Response regulatory" evidence="6">
    <location>
        <begin position="3"/>
        <end position="119"/>
    </location>
</feature>
<sequence>MKSVLILEDNSESRQWIAAIVTRAFPQARVVTEPLVAGARAAIRRQTFDLALIDLSLPDGDGHSIIRLLAELSPQTLSVVTTVMGSDSAVVSALSAGASGYLLKSESAEMVERHLQQISHGIPALSPSIARRIMSHFSYTGPVSEPVAALTQRETEVLTLIARGLRVSETAEIMGIAESTVASYIKSIYRKLGISCRAEATFEAARLGLLGRA</sequence>
<dbReference type="InterPro" id="IPR039420">
    <property type="entry name" value="WalR-like"/>
</dbReference>
<evidence type="ECO:0000259" key="6">
    <source>
        <dbReference type="PROSITE" id="PS50110"/>
    </source>
</evidence>
<dbReference type="PRINTS" id="PR00038">
    <property type="entry name" value="HTHLUXR"/>
</dbReference>
<evidence type="ECO:0000313" key="8">
    <source>
        <dbReference type="Proteomes" id="UP000219050"/>
    </source>
</evidence>
<dbReference type="SMART" id="SM00448">
    <property type="entry name" value="REC"/>
    <property type="match status" value="1"/>
</dbReference>
<reference evidence="7" key="1">
    <citation type="submission" date="2017-05" db="EMBL/GenBank/DDBJ databases">
        <title>Comparative genomic and metabolic analysis of manganese-oxidizing mechanisms in Celeribater manganoxidans DY25T: its adaption to the environment of polymetallic nodule.</title>
        <authorList>
            <person name="Wang X."/>
        </authorList>
    </citation>
    <scope>NUCLEOTIDE SEQUENCE [LARGE SCALE GENOMIC DNA]</scope>
    <source>
        <strain evidence="7">DY25</strain>
    </source>
</reference>
<keyword evidence="1" id="KW-0805">Transcription regulation</keyword>
<keyword evidence="4" id="KW-0597">Phosphoprotein</keyword>
<dbReference type="PANTHER" id="PTHR43214">
    <property type="entry name" value="TWO-COMPONENT RESPONSE REGULATOR"/>
    <property type="match status" value="1"/>
</dbReference>
<evidence type="ECO:0000259" key="5">
    <source>
        <dbReference type="PROSITE" id="PS50043"/>
    </source>
</evidence>
<dbReference type="SUPFAM" id="SSF46894">
    <property type="entry name" value="C-terminal effector domain of the bipartite response regulators"/>
    <property type="match status" value="1"/>
</dbReference>
<gene>
    <name evidence="7" type="ORF">CBW24_12905</name>
</gene>
<organism evidence="7 8">
    <name type="scientific">Pacificitalea manganoxidans</name>
    <dbReference type="NCBI Taxonomy" id="1411902"/>
    <lineage>
        <taxon>Bacteria</taxon>
        <taxon>Pseudomonadati</taxon>
        <taxon>Pseudomonadota</taxon>
        <taxon>Alphaproteobacteria</taxon>
        <taxon>Rhodobacterales</taxon>
        <taxon>Paracoccaceae</taxon>
        <taxon>Pacificitalea</taxon>
    </lineage>
</organism>
<feature type="modified residue" description="4-aspartylphosphate" evidence="4">
    <location>
        <position position="54"/>
    </location>
</feature>
<dbReference type="InterPro" id="IPR016032">
    <property type="entry name" value="Sig_transdc_resp-reg_C-effctor"/>
</dbReference>
<dbReference type="CDD" id="cd06170">
    <property type="entry name" value="LuxR_C_like"/>
    <property type="match status" value="1"/>
</dbReference>
<dbReference type="GO" id="GO:0003677">
    <property type="term" value="F:DNA binding"/>
    <property type="evidence" value="ECO:0007669"/>
    <property type="project" value="UniProtKB-KW"/>
</dbReference>
<dbReference type="InterPro" id="IPR011006">
    <property type="entry name" value="CheY-like_superfamily"/>
</dbReference>
<dbReference type="EMBL" id="CP021404">
    <property type="protein sequence ID" value="ATI42811.1"/>
    <property type="molecule type" value="Genomic_DNA"/>
</dbReference>
<dbReference type="PROSITE" id="PS50110">
    <property type="entry name" value="RESPONSE_REGULATORY"/>
    <property type="match status" value="1"/>
</dbReference>
<dbReference type="SMART" id="SM00421">
    <property type="entry name" value="HTH_LUXR"/>
    <property type="match status" value="1"/>
</dbReference>
<dbReference type="Gene3D" id="3.40.50.2300">
    <property type="match status" value="1"/>
</dbReference>
<dbReference type="Pfam" id="PF00072">
    <property type="entry name" value="Response_reg"/>
    <property type="match status" value="1"/>
</dbReference>
<keyword evidence="2 7" id="KW-0238">DNA-binding</keyword>
<dbReference type="InterPro" id="IPR036388">
    <property type="entry name" value="WH-like_DNA-bd_sf"/>
</dbReference>
<dbReference type="PANTHER" id="PTHR43214:SF41">
    <property type="entry name" value="NITRATE_NITRITE RESPONSE REGULATOR PROTEIN NARP"/>
    <property type="match status" value="1"/>
</dbReference>
<dbReference type="RefSeq" id="WP_097373827.1">
    <property type="nucleotide sequence ID" value="NZ_CP021404.1"/>
</dbReference>
<evidence type="ECO:0000256" key="4">
    <source>
        <dbReference type="PROSITE-ProRule" id="PRU00169"/>
    </source>
</evidence>
<evidence type="ECO:0000313" key="7">
    <source>
        <dbReference type="EMBL" id="ATI42811.1"/>
    </source>
</evidence>
<dbReference type="InterPro" id="IPR000792">
    <property type="entry name" value="Tscrpt_reg_LuxR_C"/>
</dbReference>
<evidence type="ECO:0000256" key="2">
    <source>
        <dbReference type="ARBA" id="ARBA00023125"/>
    </source>
</evidence>
<dbReference type="InterPro" id="IPR001789">
    <property type="entry name" value="Sig_transdc_resp-reg_receiver"/>
</dbReference>
<dbReference type="PROSITE" id="PS50043">
    <property type="entry name" value="HTH_LUXR_2"/>
    <property type="match status" value="1"/>
</dbReference>
<accession>A0A291M1G9</accession>
<dbReference type="OrthoDB" id="5292887at2"/>
<proteinExistence type="predicted"/>
<dbReference type="Pfam" id="PF00196">
    <property type="entry name" value="GerE"/>
    <property type="match status" value="1"/>
</dbReference>
<dbReference type="GO" id="GO:0006355">
    <property type="term" value="P:regulation of DNA-templated transcription"/>
    <property type="evidence" value="ECO:0007669"/>
    <property type="project" value="InterPro"/>
</dbReference>